<feature type="region of interest" description="Disordered" evidence="6">
    <location>
        <begin position="1"/>
        <end position="350"/>
    </location>
</feature>
<feature type="compositionally biased region" description="Low complexity" evidence="6">
    <location>
        <begin position="759"/>
        <end position="772"/>
    </location>
</feature>
<feature type="domain" description="C2H2-type" evidence="7">
    <location>
        <begin position="992"/>
        <end position="1016"/>
    </location>
</feature>
<sequence length="1031" mass="111406">MVSAFKSESSTKDAQHRPLDTQGLSDAHKPSLQLKGGGSDPGAGLTSVLPSSQQPDAAGLPMHHHRPSLPPSPSQSGGYYHQSGGQAPLSAPTSPSMQAASIYPSMSASGAAAGGAEPPRRNSVPILSSSGDRKRVPSGEGPVDYHGFRAGPTPPGYNTHSAHGSSQSYSSWGGPHSQTHPDQYYYREERSHPSMPQHTGYYHVGGPIEYRGVHEDAGAPAPPPPSASHIDHHNTYPYASSSSGGNEYPAYPPSSSSTSTSSSSSSSSSSSHGGGATLHRHNSLPTGSSLSHLSHQHLGHHHHHSHHPTSHLPHSHHHSQHHPPLLPQTSQPSQQSQQSQPHHQQANKHPCKFPNCGWSFKRFEHLKRHMLVHTKERPFVCDFQGCEKSFSRSDNFSAHLRTHTKKTQQMRRFDRPLVDGLGSFRGAVGMGMSGGLPMGVGDHTHHRHSIAGYPPSYAGARSPLEGPIDPYAQGRACNSYCGPSDIEFSYDQNRPTASSSLPPPSHQNQHQHGGSSSSSMHPLDSPVTPDSPNSIVPRFNTIKLDLKAVSNNPEDVHLHNLHNQPLPPSRSGSTISNSLPSSSSSHLGSYNSNSNRHNNTELPNFRSSDDTSIAGGSIERSSSSSPPPLGEHRARAGRGQEDDSYHHSHPPPSIIHYQDHENPNPNGESPILTPISPPSSSRPMSAHSFSVGIASHFTPVGSTPINRTDSPDALEIMDPHGYPPPHRHRHHNHGHTPMDSSSASGPGSSFHATSWTEASPSSPSLYSDGYSSTAMRTDDNHFERREYHLQQLQHHYSDAGGESYGELTPKDHRRSSMVYPHRLNVSSTSGGNSGGGAYEHQHSLPAGGMIPEDPLSSSNQSHHRHHHHHHHHVSRPPMMPQSNNDDLPGGGSGGNHQRHRSMSSSSSSTSLSDMDSSPTTAQMNLMLPIAHRLGAGSAEGSGGGGSLAGARPRGPSMAMKNHCCTVPGCHKRFKRLEHLKRHIKTHTLERPFHCSALGCNKRFSRSDNLSQHIKTHQRHIMNKVYWKHRPL</sequence>
<gene>
    <name evidence="8" type="ORF">DFQ27_008329</name>
</gene>
<keyword evidence="1" id="KW-0479">Metal-binding</keyword>
<dbReference type="Gene3D" id="3.30.160.60">
    <property type="entry name" value="Classic Zinc Finger"/>
    <property type="match status" value="4"/>
</dbReference>
<evidence type="ECO:0000256" key="2">
    <source>
        <dbReference type="ARBA" id="ARBA00022737"/>
    </source>
</evidence>
<dbReference type="PROSITE" id="PS00028">
    <property type="entry name" value="ZINC_FINGER_C2H2_1"/>
    <property type="match status" value="4"/>
</dbReference>
<dbReference type="PROSITE" id="PS50157">
    <property type="entry name" value="ZINC_FINGER_C2H2_2"/>
    <property type="match status" value="4"/>
</dbReference>
<dbReference type="InterPro" id="IPR036236">
    <property type="entry name" value="Znf_C2H2_sf"/>
</dbReference>
<feature type="compositionally biased region" description="Basic and acidic residues" evidence="6">
    <location>
        <begin position="9"/>
        <end position="19"/>
    </location>
</feature>
<feature type="compositionally biased region" description="Low complexity" evidence="6">
    <location>
        <begin position="735"/>
        <end position="749"/>
    </location>
</feature>
<dbReference type="GO" id="GO:0008270">
    <property type="term" value="F:zinc ion binding"/>
    <property type="evidence" value="ECO:0007669"/>
    <property type="project" value="UniProtKB-KW"/>
</dbReference>
<dbReference type="GO" id="GO:0031519">
    <property type="term" value="C:PcG protein complex"/>
    <property type="evidence" value="ECO:0007669"/>
    <property type="project" value="TreeGrafter"/>
</dbReference>
<dbReference type="SMART" id="SM00355">
    <property type="entry name" value="ZnF_C2H2"/>
    <property type="match status" value="4"/>
</dbReference>
<feature type="compositionally biased region" description="Low complexity" evidence="6">
    <location>
        <begin position="506"/>
        <end position="526"/>
    </location>
</feature>
<dbReference type="EMBL" id="JAAAJB010000697">
    <property type="protein sequence ID" value="KAG0252017.1"/>
    <property type="molecule type" value="Genomic_DNA"/>
</dbReference>
<feature type="compositionally biased region" description="Low complexity" evidence="6">
    <location>
        <begin position="74"/>
        <end position="86"/>
    </location>
</feature>
<dbReference type="Pfam" id="PF00096">
    <property type="entry name" value="zf-C2H2"/>
    <property type="match status" value="3"/>
</dbReference>
<evidence type="ECO:0000259" key="7">
    <source>
        <dbReference type="PROSITE" id="PS50157"/>
    </source>
</evidence>
<feature type="compositionally biased region" description="Basic and acidic residues" evidence="6">
    <location>
        <begin position="630"/>
        <end position="646"/>
    </location>
</feature>
<feature type="compositionally biased region" description="Basic residues" evidence="6">
    <location>
        <begin position="861"/>
        <end position="874"/>
    </location>
</feature>
<evidence type="ECO:0000256" key="5">
    <source>
        <dbReference type="PROSITE-ProRule" id="PRU00042"/>
    </source>
</evidence>
<dbReference type="PANTHER" id="PTHR14003:SF19">
    <property type="entry name" value="YY2 TRANSCRIPTION FACTOR"/>
    <property type="match status" value="1"/>
</dbReference>
<feature type="compositionally biased region" description="Low complexity" evidence="6">
    <location>
        <begin position="160"/>
        <end position="177"/>
    </location>
</feature>
<name>A0A9P6PRH5_9FUNG</name>
<feature type="compositionally biased region" description="Low complexity" evidence="6">
    <location>
        <begin position="327"/>
        <end position="344"/>
    </location>
</feature>
<dbReference type="InterPro" id="IPR013087">
    <property type="entry name" value="Znf_C2H2_type"/>
</dbReference>
<organism evidence="8 9">
    <name type="scientific">Actinomortierella ambigua</name>
    <dbReference type="NCBI Taxonomy" id="1343610"/>
    <lineage>
        <taxon>Eukaryota</taxon>
        <taxon>Fungi</taxon>
        <taxon>Fungi incertae sedis</taxon>
        <taxon>Mucoromycota</taxon>
        <taxon>Mortierellomycotina</taxon>
        <taxon>Mortierellomycetes</taxon>
        <taxon>Mortierellales</taxon>
        <taxon>Mortierellaceae</taxon>
        <taxon>Actinomortierella</taxon>
    </lineage>
</organism>
<evidence type="ECO:0000313" key="8">
    <source>
        <dbReference type="EMBL" id="KAG0252017.1"/>
    </source>
</evidence>
<feature type="compositionally biased region" description="Low complexity" evidence="6">
    <location>
        <begin position="254"/>
        <end position="271"/>
    </location>
</feature>
<reference evidence="8" key="1">
    <citation type="journal article" date="2020" name="Fungal Divers.">
        <title>Resolving the Mortierellaceae phylogeny through synthesis of multi-gene phylogenetics and phylogenomics.</title>
        <authorList>
            <person name="Vandepol N."/>
            <person name="Liber J."/>
            <person name="Desiro A."/>
            <person name="Na H."/>
            <person name="Kennedy M."/>
            <person name="Barry K."/>
            <person name="Grigoriev I.V."/>
            <person name="Miller A.N."/>
            <person name="O'Donnell K."/>
            <person name="Stajich J.E."/>
            <person name="Bonito G."/>
        </authorList>
    </citation>
    <scope>NUCLEOTIDE SEQUENCE</scope>
    <source>
        <strain evidence="8">BC1065</strain>
    </source>
</reference>
<proteinExistence type="predicted"/>
<feature type="domain" description="C2H2-type" evidence="7">
    <location>
        <begin position="962"/>
        <end position="991"/>
    </location>
</feature>
<dbReference type="GO" id="GO:0000978">
    <property type="term" value="F:RNA polymerase II cis-regulatory region sequence-specific DNA binding"/>
    <property type="evidence" value="ECO:0007669"/>
    <property type="project" value="TreeGrafter"/>
</dbReference>
<evidence type="ECO:0000313" key="9">
    <source>
        <dbReference type="Proteomes" id="UP000807716"/>
    </source>
</evidence>
<evidence type="ECO:0000256" key="3">
    <source>
        <dbReference type="ARBA" id="ARBA00022771"/>
    </source>
</evidence>
<keyword evidence="2" id="KW-0677">Repeat</keyword>
<feature type="compositionally biased region" description="Basic residues" evidence="6">
    <location>
        <begin position="294"/>
        <end position="321"/>
    </location>
</feature>
<dbReference type="GO" id="GO:0005667">
    <property type="term" value="C:transcription regulator complex"/>
    <property type="evidence" value="ECO:0007669"/>
    <property type="project" value="TreeGrafter"/>
</dbReference>
<feature type="compositionally biased region" description="Low complexity" evidence="6">
    <location>
        <begin position="571"/>
        <end position="595"/>
    </location>
</feature>
<keyword evidence="3 5" id="KW-0863">Zinc-finger</keyword>
<accession>A0A9P6PRH5</accession>
<dbReference type="FunFam" id="3.30.160.60:FF:000125">
    <property type="entry name" value="Putative zinc finger protein 143"/>
    <property type="match status" value="1"/>
</dbReference>
<feature type="compositionally biased region" description="Low complexity" evidence="6">
    <location>
        <begin position="902"/>
        <end position="917"/>
    </location>
</feature>
<feature type="region of interest" description="Disordered" evidence="6">
    <location>
        <begin position="822"/>
        <end position="919"/>
    </location>
</feature>
<feature type="compositionally biased region" description="Low complexity" evidence="6">
    <location>
        <begin position="669"/>
        <end position="690"/>
    </location>
</feature>
<dbReference type="AlphaFoldDB" id="A0A9P6PRH5"/>
<dbReference type="SUPFAM" id="SSF57667">
    <property type="entry name" value="beta-beta-alpha zinc fingers"/>
    <property type="match status" value="3"/>
</dbReference>
<keyword evidence="4" id="KW-0862">Zinc</keyword>
<protein>
    <recommendedName>
        <fullName evidence="7">C2H2-type domain-containing protein</fullName>
    </recommendedName>
</protein>
<evidence type="ECO:0000256" key="4">
    <source>
        <dbReference type="ARBA" id="ARBA00022833"/>
    </source>
</evidence>
<comment type="caution">
    <text evidence="8">The sequence shown here is derived from an EMBL/GenBank/DDBJ whole genome shotgun (WGS) entry which is preliminary data.</text>
</comment>
<feature type="domain" description="C2H2-type" evidence="7">
    <location>
        <begin position="379"/>
        <end position="408"/>
    </location>
</feature>
<dbReference type="GO" id="GO:0000785">
    <property type="term" value="C:chromatin"/>
    <property type="evidence" value="ECO:0007669"/>
    <property type="project" value="TreeGrafter"/>
</dbReference>
<feature type="compositionally biased region" description="Polar residues" evidence="6">
    <location>
        <begin position="596"/>
        <end position="606"/>
    </location>
</feature>
<feature type="compositionally biased region" description="Low complexity" evidence="6">
    <location>
        <begin position="105"/>
        <end position="116"/>
    </location>
</feature>
<evidence type="ECO:0000256" key="1">
    <source>
        <dbReference type="ARBA" id="ARBA00022723"/>
    </source>
</evidence>
<feature type="region of interest" description="Disordered" evidence="6">
    <location>
        <begin position="556"/>
        <end position="772"/>
    </location>
</feature>
<evidence type="ECO:0000256" key="6">
    <source>
        <dbReference type="SAM" id="MobiDB-lite"/>
    </source>
</evidence>
<feature type="region of interest" description="Disordered" evidence="6">
    <location>
        <begin position="488"/>
        <end position="536"/>
    </location>
</feature>
<feature type="domain" description="C2H2-type" evidence="7">
    <location>
        <begin position="349"/>
        <end position="378"/>
    </location>
</feature>
<dbReference type="PANTHER" id="PTHR14003">
    <property type="entry name" value="TRANSCRIPTIONAL REPRESSOR PROTEIN YY"/>
    <property type="match status" value="1"/>
</dbReference>
<dbReference type="GO" id="GO:0000981">
    <property type="term" value="F:DNA-binding transcription factor activity, RNA polymerase II-specific"/>
    <property type="evidence" value="ECO:0007669"/>
    <property type="project" value="TreeGrafter"/>
</dbReference>
<dbReference type="OrthoDB" id="6365676at2759"/>
<dbReference type="Proteomes" id="UP000807716">
    <property type="component" value="Unassembled WGS sequence"/>
</dbReference>
<keyword evidence="9" id="KW-1185">Reference proteome</keyword>
<feature type="compositionally biased region" description="Basic residues" evidence="6">
    <location>
        <begin position="725"/>
        <end position="734"/>
    </location>
</feature>